<dbReference type="OrthoDB" id="9790390at2"/>
<comment type="caution">
    <text evidence="8">The sequence shown here is derived from an EMBL/GenBank/DDBJ whole genome shotgun (WGS) entry which is preliminary data.</text>
</comment>
<keyword evidence="4" id="KW-1015">Disulfide bond</keyword>
<dbReference type="PRINTS" id="PR00421">
    <property type="entry name" value="THIOREDOXIN"/>
</dbReference>
<dbReference type="GO" id="GO:0015035">
    <property type="term" value="F:protein-disulfide reductase activity"/>
    <property type="evidence" value="ECO:0007669"/>
    <property type="project" value="UniProtKB-UniRule"/>
</dbReference>
<reference evidence="8" key="1">
    <citation type="submission" date="2016-12" db="EMBL/GenBank/DDBJ databases">
        <authorList>
            <person name="Moulin L."/>
        </authorList>
    </citation>
    <scope>NUCLEOTIDE SEQUENCE [LARGE SCALE GENOMIC DNA]</scope>
    <source>
        <strain evidence="8">STM 7183</strain>
    </source>
</reference>
<protein>
    <recommendedName>
        <fullName evidence="6">Thioredoxin</fullName>
    </recommendedName>
</protein>
<dbReference type="PANTHER" id="PTHR45663:SF40">
    <property type="entry name" value="THIOREDOXIN 2"/>
    <property type="match status" value="1"/>
</dbReference>
<dbReference type="NCBIfam" id="TIGR01068">
    <property type="entry name" value="thioredoxin"/>
    <property type="match status" value="1"/>
</dbReference>
<dbReference type="InterPro" id="IPR013766">
    <property type="entry name" value="Thioredoxin_domain"/>
</dbReference>
<gene>
    <name evidence="8" type="primary">trxC</name>
    <name evidence="8" type="ORF">BN2476_240022</name>
</gene>
<evidence type="ECO:0000256" key="5">
    <source>
        <dbReference type="ARBA" id="ARBA00023284"/>
    </source>
</evidence>
<keyword evidence="9" id="KW-1185">Reference proteome</keyword>
<dbReference type="SUPFAM" id="SSF52833">
    <property type="entry name" value="Thioredoxin-like"/>
    <property type="match status" value="1"/>
</dbReference>
<dbReference type="Proteomes" id="UP000195569">
    <property type="component" value="Unassembled WGS sequence"/>
</dbReference>
<evidence type="ECO:0000256" key="2">
    <source>
        <dbReference type="ARBA" id="ARBA00022448"/>
    </source>
</evidence>
<dbReference type="InterPro" id="IPR005746">
    <property type="entry name" value="Thioredoxin"/>
</dbReference>
<dbReference type="CDD" id="cd02947">
    <property type="entry name" value="TRX_family"/>
    <property type="match status" value="1"/>
</dbReference>
<keyword evidence="2" id="KW-0813">Transport</keyword>
<comment type="similarity">
    <text evidence="1">Belongs to the thioredoxin family.</text>
</comment>
<feature type="domain" description="Thioredoxin" evidence="7">
    <location>
        <begin position="1"/>
        <end position="105"/>
    </location>
</feature>
<dbReference type="PROSITE" id="PS51352">
    <property type="entry name" value="THIOREDOXIN_2"/>
    <property type="match status" value="1"/>
</dbReference>
<dbReference type="Pfam" id="PF00085">
    <property type="entry name" value="Thioredoxin"/>
    <property type="match status" value="1"/>
</dbReference>
<proteinExistence type="inferred from homology"/>
<dbReference type="InterPro" id="IPR036249">
    <property type="entry name" value="Thioredoxin-like_sf"/>
</dbReference>
<accession>A0A1N7RYG1</accession>
<sequence length="123" mass="13546">MALIELHADTLESIIAPDSIVVIDFWAPWCGPCRQFAPVFEAVASALADIDFVKVNAEERWDLAASAGIRSVPTLMIFREGILVYRQPGTLSAQQLTSVIATTRSLNMDEVRAHAEHSLSHQE</sequence>
<evidence type="ECO:0000313" key="9">
    <source>
        <dbReference type="Proteomes" id="UP000195569"/>
    </source>
</evidence>
<dbReference type="GO" id="GO:0005829">
    <property type="term" value="C:cytosol"/>
    <property type="evidence" value="ECO:0007669"/>
    <property type="project" value="TreeGrafter"/>
</dbReference>
<dbReference type="PANTHER" id="PTHR45663">
    <property type="entry name" value="GEO12009P1"/>
    <property type="match status" value="1"/>
</dbReference>
<evidence type="ECO:0000256" key="1">
    <source>
        <dbReference type="ARBA" id="ARBA00008987"/>
    </source>
</evidence>
<dbReference type="EMBL" id="CYGY02000024">
    <property type="protein sequence ID" value="SIT40167.1"/>
    <property type="molecule type" value="Genomic_DNA"/>
</dbReference>
<organism evidence="8 9">
    <name type="scientific">Paraburkholderia piptadeniae</name>
    <dbReference type="NCBI Taxonomy" id="1701573"/>
    <lineage>
        <taxon>Bacteria</taxon>
        <taxon>Pseudomonadati</taxon>
        <taxon>Pseudomonadota</taxon>
        <taxon>Betaproteobacteria</taxon>
        <taxon>Burkholderiales</taxon>
        <taxon>Burkholderiaceae</taxon>
        <taxon>Paraburkholderia</taxon>
    </lineage>
</organism>
<evidence type="ECO:0000256" key="6">
    <source>
        <dbReference type="NCBIfam" id="TIGR01068"/>
    </source>
</evidence>
<dbReference type="RefSeq" id="WP_087734357.1">
    <property type="nucleotide sequence ID" value="NZ_CYGY02000024.1"/>
</dbReference>
<evidence type="ECO:0000313" key="8">
    <source>
        <dbReference type="EMBL" id="SIT40167.1"/>
    </source>
</evidence>
<keyword evidence="5" id="KW-0676">Redox-active center</keyword>
<dbReference type="Gene3D" id="3.40.30.10">
    <property type="entry name" value="Glutaredoxin"/>
    <property type="match status" value="1"/>
</dbReference>
<dbReference type="AlphaFoldDB" id="A0A1N7RYG1"/>
<evidence type="ECO:0000256" key="3">
    <source>
        <dbReference type="ARBA" id="ARBA00022982"/>
    </source>
</evidence>
<keyword evidence="3" id="KW-0249">Electron transport</keyword>
<evidence type="ECO:0000259" key="7">
    <source>
        <dbReference type="PROSITE" id="PS51352"/>
    </source>
</evidence>
<dbReference type="PROSITE" id="PS00194">
    <property type="entry name" value="THIOREDOXIN_1"/>
    <property type="match status" value="1"/>
</dbReference>
<name>A0A1N7RYG1_9BURK</name>
<dbReference type="InterPro" id="IPR017937">
    <property type="entry name" value="Thioredoxin_CS"/>
</dbReference>
<evidence type="ECO:0000256" key="4">
    <source>
        <dbReference type="ARBA" id="ARBA00023157"/>
    </source>
</evidence>